<organism evidence="1 2">
    <name type="scientific">Cirrhinus mrigala</name>
    <name type="common">Mrigala</name>
    <dbReference type="NCBI Taxonomy" id="683832"/>
    <lineage>
        <taxon>Eukaryota</taxon>
        <taxon>Metazoa</taxon>
        <taxon>Chordata</taxon>
        <taxon>Craniata</taxon>
        <taxon>Vertebrata</taxon>
        <taxon>Euteleostomi</taxon>
        <taxon>Actinopterygii</taxon>
        <taxon>Neopterygii</taxon>
        <taxon>Teleostei</taxon>
        <taxon>Ostariophysi</taxon>
        <taxon>Cypriniformes</taxon>
        <taxon>Cyprinidae</taxon>
        <taxon>Labeoninae</taxon>
        <taxon>Labeonini</taxon>
        <taxon>Cirrhinus</taxon>
    </lineage>
</organism>
<dbReference type="Gene3D" id="3.80.10.10">
    <property type="entry name" value="Ribonuclease Inhibitor"/>
    <property type="match status" value="1"/>
</dbReference>
<dbReference type="Proteomes" id="UP001529510">
    <property type="component" value="Unassembled WGS sequence"/>
</dbReference>
<reference evidence="1 2" key="1">
    <citation type="submission" date="2024-05" db="EMBL/GenBank/DDBJ databases">
        <title>Genome sequencing and assembly of Indian major carp, Cirrhinus mrigala (Hamilton, 1822).</title>
        <authorList>
            <person name="Mohindra V."/>
            <person name="Chowdhury L.M."/>
            <person name="Lal K."/>
            <person name="Jena J.K."/>
        </authorList>
    </citation>
    <scope>NUCLEOTIDE SEQUENCE [LARGE SCALE GENOMIC DNA]</scope>
    <source>
        <strain evidence="1">CM1030</strain>
        <tissue evidence="1">Blood</tissue>
    </source>
</reference>
<feature type="non-terminal residue" evidence="1">
    <location>
        <position position="55"/>
    </location>
</feature>
<dbReference type="InterPro" id="IPR032675">
    <property type="entry name" value="LRR_dom_sf"/>
</dbReference>
<evidence type="ECO:0000313" key="2">
    <source>
        <dbReference type="Proteomes" id="UP001529510"/>
    </source>
</evidence>
<keyword evidence="2" id="KW-1185">Reference proteome</keyword>
<feature type="non-terminal residue" evidence="1">
    <location>
        <position position="1"/>
    </location>
</feature>
<sequence length="55" mass="6256">PDAEEACKYLTEVLHIKNPLLESELNLSKHELEDTQVNQIAALLQDKHCKLNTLT</sequence>
<name>A0ABD0NH72_CIRMR</name>
<accession>A0ABD0NH72</accession>
<evidence type="ECO:0000313" key="1">
    <source>
        <dbReference type="EMBL" id="KAL0160765.1"/>
    </source>
</evidence>
<gene>
    <name evidence="1" type="ORF">M9458_044490</name>
</gene>
<dbReference type="AlphaFoldDB" id="A0ABD0NH72"/>
<protein>
    <submittedName>
        <fullName evidence="1">Uncharacterized protein</fullName>
    </submittedName>
</protein>
<comment type="caution">
    <text evidence="1">The sequence shown here is derived from an EMBL/GenBank/DDBJ whole genome shotgun (WGS) entry which is preliminary data.</text>
</comment>
<dbReference type="EMBL" id="JAMKFB020000022">
    <property type="protein sequence ID" value="KAL0160765.1"/>
    <property type="molecule type" value="Genomic_DNA"/>
</dbReference>
<proteinExistence type="predicted"/>